<feature type="non-terminal residue" evidence="1">
    <location>
        <position position="1"/>
    </location>
</feature>
<dbReference type="EMBL" id="LXQA010005846">
    <property type="protein sequence ID" value="MCH83844.1"/>
    <property type="molecule type" value="Genomic_DNA"/>
</dbReference>
<name>A0A392MC55_9FABA</name>
<dbReference type="Proteomes" id="UP000265520">
    <property type="component" value="Unassembled WGS sequence"/>
</dbReference>
<proteinExistence type="predicted"/>
<keyword evidence="2" id="KW-1185">Reference proteome</keyword>
<accession>A0A392MC55</accession>
<comment type="caution">
    <text evidence="1">The sequence shown here is derived from an EMBL/GenBank/DDBJ whole genome shotgun (WGS) entry which is preliminary data.</text>
</comment>
<organism evidence="1 2">
    <name type="scientific">Trifolium medium</name>
    <dbReference type="NCBI Taxonomy" id="97028"/>
    <lineage>
        <taxon>Eukaryota</taxon>
        <taxon>Viridiplantae</taxon>
        <taxon>Streptophyta</taxon>
        <taxon>Embryophyta</taxon>
        <taxon>Tracheophyta</taxon>
        <taxon>Spermatophyta</taxon>
        <taxon>Magnoliopsida</taxon>
        <taxon>eudicotyledons</taxon>
        <taxon>Gunneridae</taxon>
        <taxon>Pentapetalae</taxon>
        <taxon>rosids</taxon>
        <taxon>fabids</taxon>
        <taxon>Fabales</taxon>
        <taxon>Fabaceae</taxon>
        <taxon>Papilionoideae</taxon>
        <taxon>50 kb inversion clade</taxon>
        <taxon>NPAAA clade</taxon>
        <taxon>Hologalegina</taxon>
        <taxon>IRL clade</taxon>
        <taxon>Trifolieae</taxon>
        <taxon>Trifolium</taxon>
    </lineage>
</organism>
<evidence type="ECO:0000313" key="1">
    <source>
        <dbReference type="EMBL" id="MCH83844.1"/>
    </source>
</evidence>
<protein>
    <submittedName>
        <fullName evidence="1">Uncharacterized protein</fullName>
    </submittedName>
</protein>
<evidence type="ECO:0000313" key="2">
    <source>
        <dbReference type="Proteomes" id="UP000265520"/>
    </source>
</evidence>
<reference evidence="1 2" key="1">
    <citation type="journal article" date="2018" name="Front. Plant Sci.">
        <title>Red Clover (Trifolium pratense) and Zigzag Clover (T. medium) - A Picture of Genomic Similarities and Differences.</title>
        <authorList>
            <person name="Dluhosova J."/>
            <person name="Istvanek J."/>
            <person name="Nedelnik J."/>
            <person name="Repkova J."/>
        </authorList>
    </citation>
    <scope>NUCLEOTIDE SEQUENCE [LARGE SCALE GENOMIC DNA]</scope>
    <source>
        <strain evidence="2">cv. 10/8</strain>
        <tissue evidence="1">Leaf</tissue>
    </source>
</reference>
<gene>
    <name evidence="1" type="ORF">A2U01_0004670</name>
</gene>
<sequence>NTTPSPSEAKANSLLETLIWLQGKEELHIELETDLLMLNLIPIIGRRKTIKGEGIRVRLV</sequence>
<dbReference type="AlphaFoldDB" id="A0A392MC55"/>